<dbReference type="PANTHER" id="PTHR11567">
    <property type="entry name" value="ACID PHOSPHATASE-RELATED"/>
    <property type="match status" value="1"/>
</dbReference>
<name>A0A834II14_RHYFE</name>
<evidence type="ECO:0000256" key="1">
    <source>
        <dbReference type="ARBA" id="ARBA00000032"/>
    </source>
</evidence>
<dbReference type="CDD" id="cd07061">
    <property type="entry name" value="HP_HAP_like"/>
    <property type="match status" value="1"/>
</dbReference>
<keyword evidence="4 8" id="KW-0732">Signal</keyword>
<evidence type="ECO:0000256" key="2">
    <source>
        <dbReference type="ARBA" id="ARBA00005375"/>
    </source>
</evidence>
<evidence type="ECO:0000313" key="9">
    <source>
        <dbReference type="EMBL" id="KAF7281462.1"/>
    </source>
</evidence>
<dbReference type="AlphaFoldDB" id="A0A834II14"/>
<evidence type="ECO:0000256" key="3">
    <source>
        <dbReference type="ARBA" id="ARBA00012646"/>
    </source>
</evidence>
<dbReference type="InterPro" id="IPR000560">
    <property type="entry name" value="His_Pase_clade-2"/>
</dbReference>
<evidence type="ECO:0000256" key="7">
    <source>
        <dbReference type="ARBA" id="ARBA00023180"/>
    </source>
</evidence>
<dbReference type="PANTHER" id="PTHR11567:SF211">
    <property type="entry name" value="PROSTATIC ACID PHOSPHATASE"/>
    <property type="match status" value="1"/>
</dbReference>
<dbReference type="PROSITE" id="PS00616">
    <property type="entry name" value="HIS_ACID_PHOSPHAT_1"/>
    <property type="match status" value="1"/>
</dbReference>
<dbReference type="Pfam" id="PF00328">
    <property type="entry name" value="His_Phos_2"/>
    <property type="match status" value="1"/>
</dbReference>
<dbReference type="Proteomes" id="UP000625711">
    <property type="component" value="Unassembled WGS sequence"/>
</dbReference>
<keyword evidence="5" id="KW-0378">Hydrolase</keyword>
<comment type="similarity">
    <text evidence="2">Belongs to the histidine acid phosphatase family.</text>
</comment>
<comment type="caution">
    <text evidence="9">The sequence shown here is derived from an EMBL/GenBank/DDBJ whole genome shotgun (WGS) entry which is preliminary data.</text>
</comment>
<organism evidence="9 10">
    <name type="scientific">Rhynchophorus ferrugineus</name>
    <name type="common">Red palm weevil</name>
    <name type="synonym">Curculio ferrugineus</name>
    <dbReference type="NCBI Taxonomy" id="354439"/>
    <lineage>
        <taxon>Eukaryota</taxon>
        <taxon>Metazoa</taxon>
        <taxon>Ecdysozoa</taxon>
        <taxon>Arthropoda</taxon>
        <taxon>Hexapoda</taxon>
        <taxon>Insecta</taxon>
        <taxon>Pterygota</taxon>
        <taxon>Neoptera</taxon>
        <taxon>Endopterygota</taxon>
        <taxon>Coleoptera</taxon>
        <taxon>Polyphaga</taxon>
        <taxon>Cucujiformia</taxon>
        <taxon>Curculionidae</taxon>
        <taxon>Dryophthorinae</taxon>
        <taxon>Rhynchophorus</taxon>
    </lineage>
</organism>
<dbReference type="OrthoDB" id="10257284at2759"/>
<dbReference type="EMBL" id="JAACXV010000240">
    <property type="protein sequence ID" value="KAF7281462.1"/>
    <property type="molecule type" value="Genomic_DNA"/>
</dbReference>
<accession>A0A834II14</accession>
<evidence type="ECO:0000256" key="5">
    <source>
        <dbReference type="ARBA" id="ARBA00022801"/>
    </source>
</evidence>
<keyword evidence="7" id="KW-0325">Glycoprotein</keyword>
<dbReference type="InterPro" id="IPR050645">
    <property type="entry name" value="Histidine_acid_phosphatase"/>
</dbReference>
<sequence>MIKVQALAVLALFIFLLTLDTGSTGVVRREVNLDTLELVHVVFRHGDRTPDKSAIYKNDPYINVTYHPIGNGQLTNAGKRKEYDIGKALRSRYSNFLEHDFTLDMVDARCTDYNRTKMSLQLVLASLFPPRGHFVWENRLDWQPVPFNYWPVDEDHVLADPLKNCPKYYKLFWNYLQSPEALRIYENYTDVINYIEKHAGQPMNSKVFADIYFTLTTEKENGYDHPEWAKDVYHHIHDLAIKDYIASTATPELKKYAVGFLVKKIVDDSMAKIKGEYKNTKIFLYSAHEFNIAILLRFLDVFYPHVPPYGSYVIIEIHNVNGIRGVKVFYQDYSSEKPKRIYLPGCGNFCKLRKFISLYGHMFPEDEKECFNVEH</sequence>
<dbReference type="SUPFAM" id="SSF53254">
    <property type="entry name" value="Phosphoglycerate mutase-like"/>
    <property type="match status" value="1"/>
</dbReference>
<dbReference type="EC" id="3.1.3.2" evidence="3"/>
<evidence type="ECO:0000256" key="4">
    <source>
        <dbReference type="ARBA" id="ARBA00022729"/>
    </source>
</evidence>
<dbReference type="GO" id="GO:0003993">
    <property type="term" value="F:acid phosphatase activity"/>
    <property type="evidence" value="ECO:0007669"/>
    <property type="project" value="UniProtKB-EC"/>
</dbReference>
<keyword evidence="10" id="KW-1185">Reference proteome</keyword>
<dbReference type="InterPro" id="IPR029033">
    <property type="entry name" value="His_PPase_superfam"/>
</dbReference>
<comment type="catalytic activity">
    <reaction evidence="1">
        <text>a phosphate monoester + H2O = an alcohol + phosphate</text>
        <dbReference type="Rhea" id="RHEA:15017"/>
        <dbReference type="ChEBI" id="CHEBI:15377"/>
        <dbReference type="ChEBI" id="CHEBI:30879"/>
        <dbReference type="ChEBI" id="CHEBI:43474"/>
        <dbReference type="ChEBI" id="CHEBI:67140"/>
        <dbReference type="EC" id="3.1.3.2"/>
    </reaction>
</comment>
<proteinExistence type="inferred from homology"/>
<evidence type="ECO:0000313" key="10">
    <source>
        <dbReference type="Proteomes" id="UP000625711"/>
    </source>
</evidence>
<evidence type="ECO:0000256" key="8">
    <source>
        <dbReference type="SAM" id="SignalP"/>
    </source>
</evidence>
<dbReference type="InterPro" id="IPR033379">
    <property type="entry name" value="Acid_Pase_AS"/>
</dbReference>
<keyword evidence="6" id="KW-1015">Disulfide bond</keyword>
<reference evidence="9" key="1">
    <citation type="submission" date="2020-08" db="EMBL/GenBank/DDBJ databases">
        <title>Genome sequencing and assembly of the red palm weevil Rhynchophorus ferrugineus.</title>
        <authorList>
            <person name="Dias G.B."/>
            <person name="Bergman C.M."/>
            <person name="Manee M."/>
        </authorList>
    </citation>
    <scope>NUCLEOTIDE SEQUENCE</scope>
    <source>
        <strain evidence="9">AA-2017</strain>
        <tissue evidence="9">Whole larva</tissue>
    </source>
</reference>
<feature type="signal peptide" evidence="8">
    <location>
        <begin position="1"/>
        <end position="24"/>
    </location>
</feature>
<feature type="chain" id="PRO_5032631998" description="acid phosphatase" evidence="8">
    <location>
        <begin position="25"/>
        <end position="375"/>
    </location>
</feature>
<evidence type="ECO:0000256" key="6">
    <source>
        <dbReference type="ARBA" id="ARBA00023157"/>
    </source>
</evidence>
<gene>
    <name evidence="9" type="ORF">GWI33_004751</name>
</gene>
<protein>
    <recommendedName>
        <fullName evidence="3">acid phosphatase</fullName>
        <ecNumber evidence="3">3.1.3.2</ecNumber>
    </recommendedName>
</protein>
<dbReference type="Gene3D" id="3.40.50.1240">
    <property type="entry name" value="Phosphoglycerate mutase-like"/>
    <property type="match status" value="1"/>
</dbReference>